<evidence type="ECO:0000313" key="1">
    <source>
        <dbReference type="EMBL" id="KAB2930962.1"/>
    </source>
</evidence>
<comment type="caution">
    <text evidence="1">The sequence shown here is derived from an EMBL/GenBank/DDBJ whole genome shotgun (WGS) entry which is preliminary data.</text>
</comment>
<dbReference type="Pfam" id="PF13412">
    <property type="entry name" value="HTH_24"/>
    <property type="match status" value="1"/>
</dbReference>
<dbReference type="SUPFAM" id="SSF46785">
    <property type="entry name" value="Winged helix' DNA-binding domain"/>
    <property type="match status" value="1"/>
</dbReference>
<gene>
    <name evidence="1" type="ORF">F9K24_14815</name>
</gene>
<reference evidence="1 2" key="1">
    <citation type="submission" date="2019-10" db="EMBL/GenBank/DDBJ databases">
        <title>Extracellular Electron Transfer in a Candidatus Methanoperedens spp. Enrichment Culture.</title>
        <authorList>
            <person name="Berger S."/>
            <person name="Rangel Shaw D."/>
            <person name="Berben T."/>
            <person name="In 'T Zandt M."/>
            <person name="Frank J."/>
            <person name="Reimann J."/>
            <person name="Jetten M.S.M."/>
            <person name="Welte C.U."/>
        </authorList>
    </citation>
    <scope>NUCLEOTIDE SEQUENCE [LARGE SCALE GENOMIC DNA]</scope>
    <source>
        <strain evidence="1">SB12</strain>
    </source>
</reference>
<name>A0A833GZK7_9LEPT</name>
<dbReference type="Proteomes" id="UP000460298">
    <property type="component" value="Unassembled WGS sequence"/>
</dbReference>
<protein>
    <submittedName>
        <fullName evidence="1">Winged helix-turn-helix transcriptional regulator</fullName>
    </submittedName>
</protein>
<dbReference type="InterPro" id="IPR036390">
    <property type="entry name" value="WH_DNA-bd_sf"/>
</dbReference>
<proteinExistence type="predicted"/>
<dbReference type="Gene3D" id="1.10.10.10">
    <property type="entry name" value="Winged helix-like DNA-binding domain superfamily/Winged helix DNA-binding domain"/>
    <property type="match status" value="1"/>
</dbReference>
<organism evidence="1 2">
    <name type="scientific">Leptonema illini</name>
    <dbReference type="NCBI Taxonomy" id="183"/>
    <lineage>
        <taxon>Bacteria</taxon>
        <taxon>Pseudomonadati</taxon>
        <taxon>Spirochaetota</taxon>
        <taxon>Spirochaetia</taxon>
        <taxon>Leptospirales</taxon>
        <taxon>Leptospiraceae</taxon>
        <taxon>Leptonema</taxon>
    </lineage>
</organism>
<dbReference type="EMBL" id="WBUI01000016">
    <property type="protein sequence ID" value="KAB2930962.1"/>
    <property type="molecule type" value="Genomic_DNA"/>
</dbReference>
<dbReference type="InterPro" id="IPR036388">
    <property type="entry name" value="WH-like_DNA-bd_sf"/>
</dbReference>
<accession>A0A833GZK7</accession>
<dbReference type="OrthoDB" id="371140at2"/>
<sequence length="97" mass="11479">MALKNDSNRSRWTFLTNHSHVLLCLHRDPEIRLRDVADQVGITERAVQAIVQELVQEEIIEVEKLGRRNAYRIRHEAQLRHALENHRRVGDLLRLLE</sequence>
<dbReference type="AlphaFoldDB" id="A0A833GZK7"/>
<evidence type="ECO:0000313" key="2">
    <source>
        <dbReference type="Proteomes" id="UP000460298"/>
    </source>
</evidence>
<dbReference type="RefSeq" id="WP_002773063.1">
    <property type="nucleotide sequence ID" value="NZ_JQDG01000078.1"/>
</dbReference>